<dbReference type="Proteomes" id="UP000828390">
    <property type="component" value="Unassembled WGS sequence"/>
</dbReference>
<keyword evidence="2" id="KW-1185">Reference proteome</keyword>
<name>A0A9D4G6M1_DREPO</name>
<reference evidence="1" key="2">
    <citation type="submission" date="2020-11" db="EMBL/GenBank/DDBJ databases">
        <authorList>
            <person name="McCartney M.A."/>
            <person name="Auch B."/>
            <person name="Kono T."/>
            <person name="Mallez S."/>
            <person name="Becker A."/>
            <person name="Gohl D.M."/>
            <person name="Silverstein K.A.T."/>
            <person name="Koren S."/>
            <person name="Bechman K.B."/>
            <person name="Herman A."/>
            <person name="Abrahante J.E."/>
            <person name="Garbe J."/>
        </authorList>
    </citation>
    <scope>NUCLEOTIDE SEQUENCE</scope>
    <source>
        <strain evidence="1">Duluth1</strain>
        <tissue evidence="1">Whole animal</tissue>
    </source>
</reference>
<organism evidence="1 2">
    <name type="scientific">Dreissena polymorpha</name>
    <name type="common">Zebra mussel</name>
    <name type="synonym">Mytilus polymorpha</name>
    <dbReference type="NCBI Taxonomy" id="45954"/>
    <lineage>
        <taxon>Eukaryota</taxon>
        <taxon>Metazoa</taxon>
        <taxon>Spiralia</taxon>
        <taxon>Lophotrochozoa</taxon>
        <taxon>Mollusca</taxon>
        <taxon>Bivalvia</taxon>
        <taxon>Autobranchia</taxon>
        <taxon>Heteroconchia</taxon>
        <taxon>Euheterodonta</taxon>
        <taxon>Imparidentia</taxon>
        <taxon>Neoheterodontei</taxon>
        <taxon>Myida</taxon>
        <taxon>Dreissenoidea</taxon>
        <taxon>Dreissenidae</taxon>
        <taxon>Dreissena</taxon>
    </lineage>
</organism>
<dbReference type="AlphaFoldDB" id="A0A9D4G6M1"/>
<comment type="caution">
    <text evidence="1">The sequence shown here is derived from an EMBL/GenBank/DDBJ whole genome shotgun (WGS) entry which is preliminary data.</text>
</comment>
<gene>
    <name evidence="1" type="ORF">DPMN_139634</name>
</gene>
<accession>A0A9D4G6M1</accession>
<evidence type="ECO:0000313" key="1">
    <source>
        <dbReference type="EMBL" id="KAH3811227.1"/>
    </source>
</evidence>
<protein>
    <submittedName>
        <fullName evidence="1">Uncharacterized protein</fullName>
    </submittedName>
</protein>
<proteinExistence type="predicted"/>
<sequence>MFHEENWIINVTFSVKQTQNCHKTRQTTQTELITNLLIKFHEDVTINVASRVQNALPPGGHVFQQTRIILELNQDVIGTYVVTKFYTNQTINLAPWVLTWFYYSHIWKNAPPHASHVFQPTETIFKPVQDIIEKNRVTKFYEDQTINVASRVFTMKIARPPGGHVFQLTETIFELVQSIIETNLTKFHDDSTINVASRVKNFWPHGSHFPEDRTINVASRALTRKKARTPGGHVFQLTGTIFKLFLDTSRVFTRKNGQPPCDHVFQPTGTIFELFHDDWTINVISKVLTRTIFKLVQDIIGTNLLTNFHEDRTINVATIVLTRKNAPPLGGHIFQATTNLLTKFHEDWTINVASIVFPRKMLTPHTNKKPSQKLTMSTMCSGGEYTLAKDKYIQSLTGDKNIISSIIVLTKFHDRVLTRINFPPLASMKKDPPPGGHVFQATGTIFKLVQSIALHDDQTINVAFRVKNAWPPVDHFHEDWTIDVTYMEKCPPPWQPYIIGKNLLTNFH</sequence>
<dbReference type="EMBL" id="JAIWYP010000006">
    <property type="protein sequence ID" value="KAH3811227.1"/>
    <property type="molecule type" value="Genomic_DNA"/>
</dbReference>
<evidence type="ECO:0000313" key="2">
    <source>
        <dbReference type="Proteomes" id="UP000828390"/>
    </source>
</evidence>
<reference evidence="1" key="1">
    <citation type="journal article" date="2019" name="bioRxiv">
        <title>The Genome of the Zebra Mussel, Dreissena polymorpha: A Resource for Invasive Species Research.</title>
        <authorList>
            <person name="McCartney M.A."/>
            <person name="Auch B."/>
            <person name="Kono T."/>
            <person name="Mallez S."/>
            <person name="Zhang Y."/>
            <person name="Obille A."/>
            <person name="Becker A."/>
            <person name="Abrahante J.E."/>
            <person name="Garbe J."/>
            <person name="Badalamenti J.P."/>
            <person name="Herman A."/>
            <person name="Mangelson H."/>
            <person name="Liachko I."/>
            <person name="Sullivan S."/>
            <person name="Sone E.D."/>
            <person name="Koren S."/>
            <person name="Silverstein K.A.T."/>
            <person name="Beckman K.B."/>
            <person name="Gohl D.M."/>
        </authorList>
    </citation>
    <scope>NUCLEOTIDE SEQUENCE</scope>
    <source>
        <strain evidence="1">Duluth1</strain>
        <tissue evidence="1">Whole animal</tissue>
    </source>
</reference>